<evidence type="ECO:0000313" key="4">
    <source>
        <dbReference type="Proteomes" id="UP000323300"/>
    </source>
</evidence>
<protein>
    <submittedName>
        <fullName evidence="3">Uncharacterized protein</fullName>
    </submittedName>
</protein>
<sequence>MMSKLVETNGVFDNMKRLLSTVLFTMILATPTLAQTTTTGGGASLPVQNSKGSGTLKDTTSHTTHSNGVVVSTSTGSDGQPNGGSGGGGNGGGGANGGTAGGGAGDSKEGH</sequence>
<feature type="region of interest" description="Disordered" evidence="1">
    <location>
        <begin position="35"/>
        <end position="111"/>
    </location>
</feature>
<dbReference type="EMBL" id="FOSL01000027">
    <property type="protein sequence ID" value="SFL06099.1"/>
    <property type="molecule type" value="Genomic_DNA"/>
</dbReference>
<dbReference type="AlphaFoldDB" id="A0A1I4ELE0"/>
<dbReference type="Proteomes" id="UP000323300">
    <property type="component" value="Unassembled WGS sequence"/>
</dbReference>
<gene>
    <name evidence="3" type="ORF">SAMN04488498_12744</name>
</gene>
<feature type="chain" id="PRO_5009302712" evidence="2">
    <location>
        <begin position="35"/>
        <end position="111"/>
    </location>
</feature>
<keyword evidence="2" id="KW-0732">Signal</keyword>
<feature type="compositionally biased region" description="Low complexity" evidence="1">
    <location>
        <begin position="61"/>
        <end position="77"/>
    </location>
</feature>
<accession>A0A1I4ELE0</accession>
<name>A0A1I4ELE0_9HYPH</name>
<reference evidence="3 4" key="1">
    <citation type="submission" date="2016-10" db="EMBL/GenBank/DDBJ databases">
        <authorList>
            <person name="Varghese N."/>
            <person name="Submissions S."/>
        </authorList>
    </citation>
    <scope>NUCLEOTIDE SEQUENCE [LARGE SCALE GENOMIC DNA]</scope>
    <source>
        <strain evidence="3 4">DSM 21822</strain>
    </source>
</reference>
<evidence type="ECO:0000313" key="3">
    <source>
        <dbReference type="EMBL" id="SFL06099.1"/>
    </source>
</evidence>
<feature type="compositionally biased region" description="Polar residues" evidence="1">
    <location>
        <begin position="46"/>
        <end position="58"/>
    </location>
</feature>
<dbReference type="RefSeq" id="WP_149763323.1">
    <property type="nucleotide sequence ID" value="NZ_BSPE01000090.1"/>
</dbReference>
<feature type="signal peptide" evidence="2">
    <location>
        <begin position="1"/>
        <end position="34"/>
    </location>
</feature>
<evidence type="ECO:0000256" key="1">
    <source>
        <dbReference type="SAM" id="MobiDB-lite"/>
    </source>
</evidence>
<organism evidence="3 4">
    <name type="scientific">Neomesorhizobium albiziae</name>
    <dbReference type="NCBI Taxonomy" id="335020"/>
    <lineage>
        <taxon>Bacteria</taxon>
        <taxon>Pseudomonadati</taxon>
        <taxon>Pseudomonadota</taxon>
        <taxon>Alphaproteobacteria</taxon>
        <taxon>Hyphomicrobiales</taxon>
        <taxon>Phyllobacteriaceae</taxon>
        <taxon>Neomesorhizobium</taxon>
    </lineage>
</organism>
<keyword evidence="4" id="KW-1185">Reference proteome</keyword>
<proteinExistence type="predicted"/>
<evidence type="ECO:0000256" key="2">
    <source>
        <dbReference type="SAM" id="SignalP"/>
    </source>
</evidence>
<feature type="compositionally biased region" description="Gly residues" evidence="1">
    <location>
        <begin position="81"/>
        <end position="105"/>
    </location>
</feature>